<evidence type="ECO:0000313" key="2">
    <source>
        <dbReference type="EMBL" id="KAI7733788.1"/>
    </source>
</evidence>
<sequence length="95" mass="10599">MSSFASPPDYFAPSISPAPFSRSFPFSDPSPVRLLVLVFIVSGVFILSLVYCSYRLSHPNEESTETKAEDLDKDNSRYFPKALVQFLPSAQKMGM</sequence>
<evidence type="ECO:0000313" key="3">
    <source>
        <dbReference type="Proteomes" id="UP001206925"/>
    </source>
</evidence>
<proteinExistence type="predicted"/>
<reference evidence="2" key="1">
    <citation type="submission" date="2022-06" db="EMBL/GenBank/DDBJ databases">
        <title>Uncovering the hologenomic basis of an extraordinary plant invasion.</title>
        <authorList>
            <person name="Bieker V.C."/>
            <person name="Martin M.D."/>
            <person name="Gilbert T."/>
            <person name="Hodgins K."/>
            <person name="Battlay P."/>
            <person name="Petersen B."/>
            <person name="Wilson J."/>
        </authorList>
    </citation>
    <scope>NUCLEOTIDE SEQUENCE</scope>
    <source>
        <strain evidence="2">AA19_3_7</strain>
        <tissue evidence="2">Leaf</tissue>
    </source>
</reference>
<accession>A0AAD5C1P7</accession>
<comment type="caution">
    <text evidence="2">The sequence shown here is derived from an EMBL/GenBank/DDBJ whole genome shotgun (WGS) entry which is preliminary data.</text>
</comment>
<gene>
    <name evidence="2" type="ORF">M8C21_012539</name>
</gene>
<dbReference type="AlphaFoldDB" id="A0AAD5C1P7"/>
<keyword evidence="1" id="KW-0472">Membrane</keyword>
<name>A0AAD5C1P7_AMBAR</name>
<dbReference type="EMBL" id="JAMZMK010009905">
    <property type="protein sequence ID" value="KAI7733788.1"/>
    <property type="molecule type" value="Genomic_DNA"/>
</dbReference>
<feature type="transmembrane region" description="Helical" evidence="1">
    <location>
        <begin position="34"/>
        <end position="54"/>
    </location>
</feature>
<evidence type="ECO:0000256" key="1">
    <source>
        <dbReference type="SAM" id="Phobius"/>
    </source>
</evidence>
<evidence type="ECO:0008006" key="4">
    <source>
        <dbReference type="Google" id="ProtNLM"/>
    </source>
</evidence>
<dbReference type="Proteomes" id="UP001206925">
    <property type="component" value="Unassembled WGS sequence"/>
</dbReference>
<keyword evidence="1" id="KW-0812">Transmembrane</keyword>
<keyword evidence="1" id="KW-1133">Transmembrane helix</keyword>
<keyword evidence="3" id="KW-1185">Reference proteome</keyword>
<organism evidence="2 3">
    <name type="scientific">Ambrosia artemisiifolia</name>
    <name type="common">Common ragweed</name>
    <dbReference type="NCBI Taxonomy" id="4212"/>
    <lineage>
        <taxon>Eukaryota</taxon>
        <taxon>Viridiplantae</taxon>
        <taxon>Streptophyta</taxon>
        <taxon>Embryophyta</taxon>
        <taxon>Tracheophyta</taxon>
        <taxon>Spermatophyta</taxon>
        <taxon>Magnoliopsida</taxon>
        <taxon>eudicotyledons</taxon>
        <taxon>Gunneridae</taxon>
        <taxon>Pentapetalae</taxon>
        <taxon>asterids</taxon>
        <taxon>campanulids</taxon>
        <taxon>Asterales</taxon>
        <taxon>Asteraceae</taxon>
        <taxon>Asteroideae</taxon>
        <taxon>Heliantheae alliance</taxon>
        <taxon>Heliantheae</taxon>
        <taxon>Ambrosia</taxon>
    </lineage>
</organism>
<protein>
    <recommendedName>
        <fullName evidence="4">Transmembrane protein</fullName>
    </recommendedName>
</protein>